<dbReference type="AlphaFoldDB" id="A0A915PJJ2"/>
<dbReference type="SUPFAM" id="SSF48403">
    <property type="entry name" value="Ankyrin repeat"/>
    <property type="match status" value="1"/>
</dbReference>
<feature type="coiled-coil region" evidence="9">
    <location>
        <begin position="121"/>
        <end position="183"/>
    </location>
</feature>
<evidence type="ECO:0000313" key="13">
    <source>
        <dbReference type="WBParaSite" id="sdigi.contig204.g6080.t1"/>
    </source>
</evidence>
<dbReference type="PROSITE" id="PS50297">
    <property type="entry name" value="ANK_REP_REGION"/>
    <property type="match status" value="2"/>
</dbReference>
<evidence type="ECO:0000256" key="10">
    <source>
        <dbReference type="SAM" id="MobiDB-lite"/>
    </source>
</evidence>
<feature type="domain" description="SH3" evidence="11">
    <location>
        <begin position="732"/>
        <end position="803"/>
    </location>
</feature>
<evidence type="ECO:0000256" key="2">
    <source>
        <dbReference type="ARBA" id="ARBA00022443"/>
    </source>
</evidence>
<proteinExistence type="predicted"/>
<dbReference type="InterPro" id="IPR001452">
    <property type="entry name" value="SH3_domain"/>
</dbReference>
<reference evidence="13" key="1">
    <citation type="submission" date="2022-11" db="UniProtKB">
        <authorList>
            <consortium name="WormBaseParasite"/>
        </authorList>
    </citation>
    <scope>IDENTIFICATION</scope>
</reference>
<feature type="repeat" description="ANK" evidence="7">
    <location>
        <begin position="666"/>
        <end position="698"/>
    </location>
</feature>
<feature type="repeat" description="ANK" evidence="7">
    <location>
        <begin position="633"/>
        <end position="665"/>
    </location>
</feature>
<comment type="subcellular location">
    <subcellularLocation>
        <location evidence="1">Nucleus</location>
    </subcellularLocation>
</comment>
<dbReference type="Gene3D" id="1.25.40.20">
    <property type="entry name" value="Ankyrin repeat-containing domain"/>
    <property type="match status" value="1"/>
</dbReference>
<keyword evidence="9" id="KW-0175">Coiled coil</keyword>
<feature type="compositionally biased region" description="Basic and acidic residues" evidence="10">
    <location>
        <begin position="359"/>
        <end position="369"/>
    </location>
</feature>
<keyword evidence="5 7" id="KW-0040">ANK repeat</keyword>
<evidence type="ECO:0000256" key="5">
    <source>
        <dbReference type="ARBA" id="ARBA00023043"/>
    </source>
</evidence>
<accession>A0A915PJJ2</accession>
<evidence type="ECO:0000313" key="12">
    <source>
        <dbReference type="Proteomes" id="UP000887581"/>
    </source>
</evidence>
<dbReference type="SMART" id="SM00326">
    <property type="entry name" value="SH3"/>
    <property type="match status" value="1"/>
</dbReference>
<keyword evidence="3" id="KW-0053">Apoptosis</keyword>
<protein>
    <submittedName>
        <fullName evidence="13">SH3 domain-containing protein</fullName>
    </submittedName>
</protein>
<evidence type="ECO:0000256" key="6">
    <source>
        <dbReference type="ARBA" id="ARBA00023242"/>
    </source>
</evidence>
<keyword evidence="2 8" id="KW-0728">SH3 domain</keyword>
<dbReference type="InterPro" id="IPR047163">
    <property type="entry name" value="ASPP1/2"/>
</dbReference>
<evidence type="ECO:0000256" key="7">
    <source>
        <dbReference type="PROSITE-ProRule" id="PRU00023"/>
    </source>
</evidence>
<dbReference type="PANTHER" id="PTHR24131:SF10">
    <property type="entry name" value="ANKYRIN-REPEAT, SH3-DOMAIN, AND PROLINE-RICH-REGION CONTAINING PROTEIN, ISOFORM B"/>
    <property type="match status" value="1"/>
</dbReference>
<feature type="compositionally biased region" description="Polar residues" evidence="10">
    <location>
        <begin position="60"/>
        <end position="74"/>
    </location>
</feature>
<evidence type="ECO:0000256" key="1">
    <source>
        <dbReference type="ARBA" id="ARBA00004123"/>
    </source>
</evidence>
<keyword evidence="12" id="KW-1185">Reference proteome</keyword>
<dbReference type="PANTHER" id="PTHR24131">
    <property type="entry name" value="APOPTOSIS-STIMULATING OF P53 PROTEIN"/>
    <property type="match status" value="1"/>
</dbReference>
<dbReference type="Pfam" id="PF12796">
    <property type="entry name" value="Ank_2"/>
    <property type="match status" value="1"/>
</dbReference>
<organism evidence="12 13">
    <name type="scientific">Setaria digitata</name>
    <dbReference type="NCBI Taxonomy" id="48799"/>
    <lineage>
        <taxon>Eukaryota</taxon>
        <taxon>Metazoa</taxon>
        <taxon>Ecdysozoa</taxon>
        <taxon>Nematoda</taxon>
        <taxon>Chromadorea</taxon>
        <taxon>Rhabditida</taxon>
        <taxon>Spirurina</taxon>
        <taxon>Spiruromorpha</taxon>
        <taxon>Filarioidea</taxon>
        <taxon>Setariidae</taxon>
        <taxon>Setaria</taxon>
    </lineage>
</organism>
<dbReference type="GO" id="GO:0005634">
    <property type="term" value="C:nucleus"/>
    <property type="evidence" value="ECO:0007669"/>
    <property type="project" value="UniProtKB-SubCell"/>
</dbReference>
<dbReference type="WBParaSite" id="sdigi.contig204.g6080.t1">
    <property type="protein sequence ID" value="sdigi.contig204.g6080.t1"/>
    <property type="gene ID" value="sdigi.contig204.g6080"/>
</dbReference>
<dbReference type="GO" id="GO:0006915">
    <property type="term" value="P:apoptotic process"/>
    <property type="evidence" value="ECO:0007669"/>
    <property type="project" value="UniProtKB-KW"/>
</dbReference>
<dbReference type="Proteomes" id="UP000887581">
    <property type="component" value="Unplaced"/>
</dbReference>
<evidence type="ECO:0000256" key="9">
    <source>
        <dbReference type="SAM" id="Coils"/>
    </source>
</evidence>
<dbReference type="InterPro" id="IPR036770">
    <property type="entry name" value="Ankyrin_rpt-contain_sf"/>
</dbReference>
<dbReference type="GO" id="GO:0042981">
    <property type="term" value="P:regulation of apoptotic process"/>
    <property type="evidence" value="ECO:0007669"/>
    <property type="project" value="InterPro"/>
</dbReference>
<feature type="region of interest" description="Disordered" evidence="10">
    <location>
        <begin position="338"/>
        <end position="374"/>
    </location>
</feature>
<sequence length="865" mass="96818">MSFIPEKDIYRVLFGALKACRVLSYQHGSAITTAFSAVLAYIRLMMSHQPIRVVQPPTQPSTHSRIQRSSQGYDNLVQTAEQQRRLIDTNRRMIQEREARGSRIDNAPIRLAVLRNEILYEEREMARLKMMEREAQQAAARRAVAEKQLSDLQMNYTSHEQHLRNVISKIASLQTQLDILRRRRLIALNAAREQQLRLMSSQIKPTYTDSGQKLSTTSLAATSNCDIILRNDNSGSKSSVMVPQRTVTHKTDSDTDILRRIPPFSDSERPKCPFDLSCRPRASVEPFQVADSMGTFRTNRPKLLGDTRCELSASCPPQLMTKTFIVSAFGKDRTDLDVVDRSISPSPPKDPYPTADMNENAKEDERTLDTADYGSKKLPSFAPELMGKHSLKQESQKPLNLMMKSNSALILEEQCATNPADNTKLTRADHISIRPDTLRAAKRRSWVLQDSASCDETEYIRKILLDEQKKGRTHLLVGYNLGNVFTVSNKNATTVNKSEIIHEEEKEAVEETSTTPTEYVCELLMKDIQLDELPVEIEQVEESGLEGVFISKGGDLDELSEELETKNKISGIAELIKPSPERGILRLNKVKNASRKVVFDPLALLLDAALEGEMDLVKTSAAKLLNISACNDEGITALHNAICAGHYEIVRYLVDSFADVNAQDSDGWTPLHCAASCNNLPMVKLLVESGACIFAQTLSDLETPAEKCEEDEDGYEGCQLYLKAADQGAGVVNNGLMYAAYDYDKEQEDELSFQVGTCLRVLEKGVEGKTWWLCETAAEGCAVGSETSEQGLVPRNYLSLYPSLSRRDSTFKMFDLPQLPKIHESKKDDLDMKVWRRSDSVDDDKIASNNNEEISVELTLPISVS</sequence>
<dbReference type="InterPro" id="IPR002110">
    <property type="entry name" value="Ankyrin_rpt"/>
</dbReference>
<evidence type="ECO:0000256" key="3">
    <source>
        <dbReference type="ARBA" id="ARBA00022703"/>
    </source>
</evidence>
<keyword evidence="6" id="KW-0539">Nucleus</keyword>
<feature type="region of interest" description="Disordered" evidence="10">
    <location>
        <begin position="54"/>
        <end position="74"/>
    </location>
</feature>
<dbReference type="PROSITE" id="PS50088">
    <property type="entry name" value="ANK_REPEAT"/>
    <property type="match status" value="2"/>
</dbReference>
<evidence type="ECO:0000256" key="8">
    <source>
        <dbReference type="PROSITE-ProRule" id="PRU00192"/>
    </source>
</evidence>
<dbReference type="Pfam" id="PF00018">
    <property type="entry name" value="SH3_1"/>
    <property type="match status" value="1"/>
</dbReference>
<evidence type="ECO:0000256" key="4">
    <source>
        <dbReference type="ARBA" id="ARBA00022737"/>
    </source>
</evidence>
<name>A0A915PJJ2_9BILA</name>
<dbReference type="InterPro" id="IPR036028">
    <property type="entry name" value="SH3-like_dom_sf"/>
</dbReference>
<dbReference type="PROSITE" id="PS50002">
    <property type="entry name" value="SH3"/>
    <property type="match status" value="1"/>
</dbReference>
<evidence type="ECO:0000259" key="11">
    <source>
        <dbReference type="PROSITE" id="PS50002"/>
    </source>
</evidence>
<dbReference type="SUPFAM" id="SSF50044">
    <property type="entry name" value="SH3-domain"/>
    <property type="match status" value="1"/>
</dbReference>
<keyword evidence="4" id="KW-0677">Repeat</keyword>
<dbReference type="SMART" id="SM00248">
    <property type="entry name" value="ANK"/>
    <property type="match status" value="2"/>
</dbReference>
<dbReference type="GO" id="GO:0002039">
    <property type="term" value="F:p53 binding"/>
    <property type="evidence" value="ECO:0007669"/>
    <property type="project" value="InterPro"/>
</dbReference>